<dbReference type="Proteomes" id="UP001286313">
    <property type="component" value="Unassembled WGS sequence"/>
</dbReference>
<dbReference type="AlphaFoldDB" id="A0AAE1BLD7"/>
<name>A0AAE1BLD7_PETCI</name>
<proteinExistence type="predicted"/>
<organism evidence="1 2">
    <name type="scientific">Petrolisthes cinctipes</name>
    <name type="common">Flat porcelain crab</name>
    <dbReference type="NCBI Taxonomy" id="88211"/>
    <lineage>
        <taxon>Eukaryota</taxon>
        <taxon>Metazoa</taxon>
        <taxon>Ecdysozoa</taxon>
        <taxon>Arthropoda</taxon>
        <taxon>Crustacea</taxon>
        <taxon>Multicrustacea</taxon>
        <taxon>Malacostraca</taxon>
        <taxon>Eumalacostraca</taxon>
        <taxon>Eucarida</taxon>
        <taxon>Decapoda</taxon>
        <taxon>Pleocyemata</taxon>
        <taxon>Anomura</taxon>
        <taxon>Galatheoidea</taxon>
        <taxon>Porcellanidae</taxon>
        <taxon>Petrolisthes</taxon>
    </lineage>
</organism>
<reference evidence="1" key="1">
    <citation type="submission" date="2023-10" db="EMBL/GenBank/DDBJ databases">
        <title>Genome assemblies of two species of porcelain crab, Petrolisthes cinctipes and Petrolisthes manimaculis (Anomura: Porcellanidae).</title>
        <authorList>
            <person name="Angst P."/>
        </authorList>
    </citation>
    <scope>NUCLEOTIDE SEQUENCE</scope>
    <source>
        <strain evidence="1">PB745_01</strain>
        <tissue evidence="1">Gill</tissue>
    </source>
</reference>
<comment type="caution">
    <text evidence="1">The sequence shown here is derived from an EMBL/GenBank/DDBJ whole genome shotgun (WGS) entry which is preliminary data.</text>
</comment>
<evidence type="ECO:0000313" key="2">
    <source>
        <dbReference type="Proteomes" id="UP001286313"/>
    </source>
</evidence>
<protein>
    <submittedName>
        <fullName evidence="1">Uncharacterized protein</fullName>
    </submittedName>
</protein>
<evidence type="ECO:0000313" key="1">
    <source>
        <dbReference type="EMBL" id="KAK3850945.1"/>
    </source>
</evidence>
<accession>A0AAE1BLD7</accession>
<sequence length="83" mass="9313">MNTWIVSQVPRSWLSSQYLMRRAPLLYSASTTERTKTAAEESRDIWGRLEGKNRGDDGPYIPAGFQSALCARVCCTSLLLQVC</sequence>
<gene>
    <name evidence="1" type="ORF">Pcinc_042373</name>
</gene>
<keyword evidence="2" id="KW-1185">Reference proteome</keyword>
<dbReference type="EMBL" id="JAWQEG010008122">
    <property type="protein sequence ID" value="KAK3850945.1"/>
    <property type="molecule type" value="Genomic_DNA"/>
</dbReference>